<dbReference type="GO" id="GO:0012505">
    <property type="term" value="C:endomembrane system"/>
    <property type="evidence" value="ECO:0007669"/>
    <property type="project" value="UniProtKB-SubCell"/>
</dbReference>
<keyword evidence="5 6" id="KW-0472">Membrane</keyword>
<dbReference type="eggNOG" id="COG2814">
    <property type="taxonomic scope" value="Bacteria"/>
</dbReference>
<dbReference type="Gene3D" id="1.20.1250.20">
    <property type="entry name" value="MFS general substrate transporter like domains"/>
    <property type="match status" value="1"/>
</dbReference>
<feature type="transmembrane region" description="Helical" evidence="6">
    <location>
        <begin position="425"/>
        <end position="449"/>
    </location>
</feature>
<feature type="transmembrane region" description="Helical" evidence="6">
    <location>
        <begin position="40"/>
        <end position="59"/>
    </location>
</feature>
<gene>
    <name evidence="7" type="ORF">DA69_10540</name>
</gene>
<dbReference type="Proteomes" id="UP000077603">
    <property type="component" value="Chromosome"/>
</dbReference>
<keyword evidence="2" id="KW-0813">Transport</keyword>
<dbReference type="SUPFAM" id="SSF103473">
    <property type="entry name" value="MFS general substrate transporter"/>
    <property type="match status" value="1"/>
</dbReference>
<evidence type="ECO:0000256" key="5">
    <source>
        <dbReference type="ARBA" id="ARBA00023136"/>
    </source>
</evidence>
<dbReference type="PANTHER" id="PTHR23501:SF191">
    <property type="entry name" value="VACUOLAR BASIC AMINO ACID TRANSPORTER 4"/>
    <property type="match status" value="1"/>
</dbReference>
<dbReference type="EMBL" id="CP015614">
    <property type="protein sequence ID" value="ANF55147.1"/>
    <property type="molecule type" value="Genomic_DNA"/>
</dbReference>
<dbReference type="RefSeq" id="WP_025976173.1">
    <property type="nucleotide sequence ID" value="NZ_CP015614.1"/>
</dbReference>
<feature type="transmembrane region" description="Helical" evidence="6">
    <location>
        <begin position="301"/>
        <end position="323"/>
    </location>
</feature>
<dbReference type="PANTHER" id="PTHR23501">
    <property type="entry name" value="MAJOR FACILITATOR SUPERFAMILY"/>
    <property type="match status" value="1"/>
</dbReference>
<proteinExistence type="predicted"/>
<organism evidence="7 8">
    <name type="scientific">Brevundimonas naejangsanensis</name>
    <dbReference type="NCBI Taxonomy" id="588932"/>
    <lineage>
        <taxon>Bacteria</taxon>
        <taxon>Pseudomonadati</taxon>
        <taxon>Pseudomonadota</taxon>
        <taxon>Alphaproteobacteria</taxon>
        <taxon>Caulobacterales</taxon>
        <taxon>Caulobacteraceae</taxon>
        <taxon>Brevundimonas</taxon>
    </lineage>
</organism>
<evidence type="ECO:0000256" key="6">
    <source>
        <dbReference type="SAM" id="Phobius"/>
    </source>
</evidence>
<feature type="transmembrane region" description="Helical" evidence="6">
    <location>
        <begin position="167"/>
        <end position="185"/>
    </location>
</feature>
<protein>
    <submittedName>
        <fullName evidence="7">MFS transporter</fullName>
    </submittedName>
</protein>
<accession>A0A172Y7F7</accession>
<comment type="subcellular location">
    <subcellularLocation>
        <location evidence="1">Endomembrane system</location>
        <topology evidence="1">Multi-pass membrane protein</topology>
    </subcellularLocation>
</comment>
<keyword evidence="8" id="KW-1185">Reference proteome</keyword>
<name>A0A172Y7F7_9CAUL</name>
<keyword evidence="3 6" id="KW-0812">Transmembrane</keyword>
<feature type="transmembrane region" description="Helical" evidence="6">
    <location>
        <begin position="104"/>
        <end position="126"/>
    </location>
</feature>
<feature type="transmembrane region" description="Helical" evidence="6">
    <location>
        <begin position="335"/>
        <end position="355"/>
    </location>
</feature>
<feature type="transmembrane region" description="Helical" evidence="6">
    <location>
        <begin position="517"/>
        <end position="534"/>
    </location>
</feature>
<reference evidence="7 8" key="1">
    <citation type="journal article" date="2014" name="Genome Announc.">
        <title>Genome Sequence of a Promising Hydrogen-Producing Facultative Anaerobic Bacterium, Brevundimonas naejangsanensis Strain B1.</title>
        <authorList>
            <person name="Su H."/>
            <person name="Zhang T."/>
            <person name="Bao M."/>
            <person name="Jiang Y."/>
            <person name="Wang Y."/>
            <person name="Tan T."/>
        </authorList>
    </citation>
    <scope>NUCLEOTIDE SEQUENCE [LARGE SCALE GENOMIC DNA]</scope>
    <source>
        <strain evidence="7 8">B1</strain>
    </source>
</reference>
<feature type="transmembrane region" description="Helical" evidence="6">
    <location>
        <begin position="138"/>
        <end position="155"/>
    </location>
</feature>
<feature type="transmembrane region" description="Helical" evidence="6">
    <location>
        <begin position="197"/>
        <end position="217"/>
    </location>
</feature>
<feature type="transmembrane region" description="Helical" evidence="6">
    <location>
        <begin position="391"/>
        <end position="413"/>
    </location>
</feature>
<evidence type="ECO:0000313" key="8">
    <source>
        <dbReference type="Proteomes" id="UP000077603"/>
    </source>
</evidence>
<evidence type="ECO:0000256" key="4">
    <source>
        <dbReference type="ARBA" id="ARBA00022989"/>
    </source>
</evidence>
<dbReference type="GO" id="GO:0022857">
    <property type="term" value="F:transmembrane transporter activity"/>
    <property type="evidence" value="ECO:0007669"/>
    <property type="project" value="TreeGrafter"/>
</dbReference>
<feature type="transmembrane region" description="Helical" evidence="6">
    <location>
        <begin position="79"/>
        <end position="97"/>
    </location>
</feature>
<evidence type="ECO:0000256" key="2">
    <source>
        <dbReference type="ARBA" id="ARBA00022448"/>
    </source>
</evidence>
<dbReference type="OrthoDB" id="5314453at2"/>
<dbReference type="KEGG" id="bne:DA69_10540"/>
<evidence type="ECO:0000313" key="7">
    <source>
        <dbReference type="EMBL" id="ANF55147.1"/>
    </source>
</evidence>
<dbReference type="STRING" id="588932.DA69_10540"/>
<dbReference type="GO" id="GO:0005886">
    <property type="term" value="C:plasma membrane"/>
    <property type="evidence" value="ECO:0007669"/>
    <property type="project" value="TreeGrafter"/>
</dbReference>
<sequence length="566" mass="60782">MSRRHWDLPWEDYLATLKPHERPVLPGSPATPDHTTPWRLAYAFVGVLVALTGSLGNAAVTADLPQLAGALGVTMTEAAWLPVVFVMTNACMNLLLVKFRMQYGLRLFTEIILVVFLATAAAHLFLEDFGSTLVVRGVAGMAAAGMSTLGILYIIQAFPAQHRLKGIIIGVGLSSLAIPLARLGVMRLLDLDQWRAFYMFELGLVLVALPAVFALKMPPSQRVRVFEKLDFVTFALFAPGVALLTAVLGLGRIVWWTEAAWIGWALVGAILLLTAAALIEYNRTNPLIDLKWLAGRDLVRLLLAILLVRIVLSEQTTGAVGFLQQMGVVPQQMQGLFLVMLVATAAGTLVSAFTLNPMKLWKPISIALVMIAVGAFIDSHATVLTRPTQLYFSQALLAFAAAFFIGPTMILGFGQVLQGGGKNMVSFIVLFSIGQNVGGLMGSALVGTIQTLREKFHSSQLSESIGLGDPETVLRLQQLGGAYAHVIGDAAQRQGAALRLLQQQVSQQAQVLAYNDVFLLISGAAAIGAAWVALNHYRPRLEARRAARQAQTQASDAAASVAAAVD</sequence>
<dbReference type="InterPro" id="IPR036259">
    <property type="entry name" value="MFS_trans_sf"/>
</dbReference>
<evidence type="ECO:0000256" key="1">
    <source>
        <dbReference type="ARBA" id="ARBA00004127"/>
    </source>
</evidence>
<feature type="transmembrane region" description="Helical" evidence="6">
    <location>
        <begin position="229"/>
        <end position="255"/>
    </location>
</feature>
<keyword evidence="4 6" id="KW-1133">Transmembrane helix</keyword>
<dbReference type="AlphaFoldDB" id="A0A172Y7F7"/>
<evidence type="ECO:0000256" key="3">
    <source>
        <dbReference type="ARBA" id="ARBA00022692"/>
    </source>
</evidence>
<feature type="transmembrane region" description="Helical" evidence="6">
    <location>
        <begin position="261"/>
        <end position="281"/>
    </location>
</feature>